<protein>
    <submittedName>
        <fullName evidence="2">Uncharacterized protein</fullName>
    </submittedName>
</protein>
<evidence type="ECO:0000313" key="3">
    <source>
        <dbReference type="Proteomes" id="UP000185511"/>
    </source>
</evidence>
<reference evidence="3" key="1">
    <citation type="submission" date="2016-06" db="EMBL/GenBank/DDBJ databases">
        <title>Complete genome sequence of Actinoalloteichus fjordicus DSM 46855 (=ADI127-17), type strain of the new species Actinoalloteichus fjordicus.</title>
        <authorList>
            <person name="Ruckert C."/>
            <person name="Nouioui I."/>
            <person name="Willmese J."/>
            <person name="van Wezel G."/>
            <person name="Klenk H.-P."/>
            <person name="Kalinowski J."/>
            <person name="Zotchev S.B."/>
        </authorList>
    </citation>
    <scope>NUCLEOTIDE SEQUENCE [LARGE SCALE GENOMIC DNA]</scope>
    <source>
        <strain evidence="3">ADI127-7</strain>
    </source>
</reference>
<dbReference type="EMBL" id="CP016076">
    <property type="protein sequence ID" value="APU14551.1"/>
    <property type="molecule type" value="Genomic_DNA"/>
</dbReference>
<accession>A0AAC9LBI1</accession>
<dbReference type="KEGG" id="acad:UA74_12455"/>
<organism evidence="2 3">
    <name type="scientific">Actinoalloteichus fjordicus</name>
    <dbReference type="NCBI Taxonomy" id="1612552"/>
    <lineage>
        <taxon>Bacteria</taxon>
        <taxon>Bacillati</taxon>
        <taxon>Actinomycetota</taxon>
        <taxon>Actinomycetes</taxon>
        <taxon>Pseudonocardiales</taxon>
        <taxon>Pseudonocardiaceae</taxon>
        <taxon>Actinoalloteichus</taxon>
    </lineage>
</organism>
<proteinExistence type="predicted"/>
<evidence type="ECO:0000313" key="2">
    <source>
        <dbReference type="EMBL" id="APU14551.1"/>
    </source>
</evidence>
<keyword evidence="3" id="KW-1185">Reference proteome</keyword>
<name>A0AAC9LBI1_9PSEU</name>
<sequence length="55" mass="6020">MLDMGRNSLIADCDRPDDESGGEGKAVIRLGRDPEKVGVRFVVTDLTSIDRRSPC</sequence>
<gene>
    <name evidence="2" type="ORF">UA74_12455</name>
</gene>
<dbReference type="AlphaFoldDB" id="A0AAC9LBI1"/>
<feature type="region of interest" description="Disordered" evidence="1">
    <location>
        <begin position="1"/>
        <end position="25"/>
    </location>
</feature>
<evidence type="ECO:0000256" key="1">
    <source>
        <dbReference type="SAM" id="MobiDB-lite"/>
    </source>
</evidence>
<dbReference type="Proteomes" id="UP000185511">
    <property type="component" value="Chromosome"/>
</dbReference>